<dbReference type="HOGENOM" id="CLU_868039_0_0_0"/>
<gene>
    <name evidence="1" type="ORF">OP10G_3543</name>
</gene>
<dbReference type="KEGG" id="fgi:OP10G_3543"/>
<dbReference type="Proteomes" id="UP000027982">
    <property type="component" value="Chromosome"/>
</dbReference>
<name>A0A068NTZ0_FIMGI</name>
<dbReference type="EMBL" id="CP007139">
    <property type="protein sequence ID" value="AIE86911.1"/>
    <property type="molecule type" value="Genomic_DNA"/>
</dbReference>
<reference evidence="1 2" key="1">
    <citation type="journal article" date="2014" name="PLoS ONE">
        <title>The first complete genome sequence of the class fimbriimonadia in the phylum armatimonadetes.</title>
        <authorList>
            <person name="Hu Z.Y."/>
            <person name="Wang Y.Z."/>
            <person name="Im W.T."/>
            <person name="Wang S.Y."/>
            <person name="Zhao G.P."/>
            <person name="Zheng H.J."/>
            <person name="Quan Z.X."/>
        </authorList>
    </citation>
    <scope>NUCLEOTIDE SEQUENCE [LARGE SCALE GENOMIC DNA]</scope>
    <source>
        <strain evidence="1">Gsoil 348</strain>
    </source>
</reference>
<keyword evidence="2" id="KW-1185">Reference proteome</keyword>
<dbReference type="AlphaFoldDB" id="A0A068NTZ0"/>
<proteinExistence type="predicted"/>
<organism evidence="1 2">
    <name type="scientific">Fimbriimonas ginsengisoli Gsoil 348</name>
    <dbReference type="NCBI Taxonomy" id="661478"/>
    <lineage>
        <taxon>Bacteria</taxon>
        <taxon>Bacillati</taxon>
        <taxon>Armatimonadota</taxon>
        <taxon>Fimbriimonadia</taxon>
        <taxon>Fimbriimonadales</taxon>
        <taxon>Fimbriimonadaceae</taxon>
        <taxon>Fimbriimonas</taxon>
    </lineage>
</organism>
<evidence type="ECO:0000313" key="1">
    <source>
        <dbReference type="EMBL" id="AIE86911.1"/>
    </source>
</evidence>
<accession>A0A068NTZ0</accession>
<sequence length="320" mass="35504">MTIPLCGLVLLLGQVQESPPPTYSIAWRPKVGHVVEYQIRSKVDIEGHLIQESAKLHGLVRSSSVVTGYALKTELREHSVSGEGGDITVPDAKDIWLESESEADPDVEELGGLSYAVEFLATKFAEKPVKIGQEWEMKSEEDDDEHYKAVALETLNGKKTLKVTATMTSKDSSSESTYWFRVDDGAMVRAEVHSKGTVEDPSGGKHSEDGNLTVEMYFESDEAIAAPSDEELKLKQKVADELKKLPLKINEAQADLGNYDVSYEEDRKTRYVVLLPKSLDAVKSETYPNGPTIRYRFKKEDSALESASIEEEVDSKKKDG</sequence>
<dbReference type="RefSeq" id="WP_025229161.1">
    <property type="nucleotide sequence ID" value="NZ_CP007139.1"/>
</dbReference>
<protein>
    <submittedName>
        <fullName evidence="1">Uncharacterized protein</fullName>
    </submittedName>
</protein>
<evidence type="ECO:0000313" key="2">
    <source>
        <dbReference type="Proteomes" id="UP000027982"/>
    </source>
</evidence>